<name>A0AAI8XPX6_MYCME</name>
<sequence>MSDNEKKNEGLEFASVLIQHRKGIEHDKATQKLRDAVAAVKKTGKPAKVTVEIGIKPVGNIPNAIKADVKVNDSIPEEKESSMWFVDDNGGLHRNDPTQRPLWEDTTPAADGKSAAAGRD</sequence>
<proteinExistence type="predicted"/>
<protein>
    <submittedName>
        <fullName evidence="2">Uncharacterized protein</fullName>
    </submittedName>
</protein>
<dbReference type="Proteomes" id="UP001241092">
    <property type="component" value="Chromosome"/>
</dbReference>
<gene>
    <name evidence="2" type="ORF">hbim_07164</name>
</gene>
<evidence type="ECO:0000313" key="3">
    <source>
        <dbReference type="Proteomes" id="UP001241092"/>
    </source>
</evidence>
<dbReference type="RefSeq" id="WP_286212798.1">
    <property type="nucleotide sequence ID" value="NZ_AP027452.1"/>
</dbReference>
<dbReference type="AlphaFoldDB" id="A0AAI8XPX6"/>
<accession>A0AAI8XPX6</accession>
<evidence type="ECO:0000256" key="1">
    <source>
        <dbReference type="SAM" id="MobiDB-lite"/>
    </source>
</evidence>
<reference evidence="2" key="1">
    <citation type="submission" date="2023-03" db="EMBL/GenBank/DDBJ databases">
        <title>Draft genome sequence of a Mycolicibacterium mageritense strain H4_3_1 isolated from a hybrid biological-inorganic system reactor.</title>
        <authorList>
            <person name="Feng X."/>
            <person name="Kazama D."/>
            <person name="Sato K."/>
            <person name="Kobayashi H."/>
        </authorList>
    </citation>
    <scope>NUCLEOTIDE SEQUENCE</scope>
    <source>
        <strain evidence="2">H4_3_1</strain>
    </source>
</reference>
<dbReference type="EMBL" id="AP027452">
    <property type="protein sequence ID" value="BDY33189.1"/>
    <property type="molecule type" value="Genomic_DNA"/>
</dbReference>
<organism evidence="2 3">
    <name type="scientific">Mycolicibacterium mageritense</name>
    <name type="common">Mycobacterium mageritense</name>
    <dbReference type="NCBI Taxonomy" id="53462"/>
    <lineage>
        <taxon>Bacteria</taxon>
        <taxon>Bacillati</taxon>
        <taxon>Actinomycetota</taxon>
        <taxon>Actinomycetes</taxon>
        <taxon>Mycobacteriales</taxon>
        <taxon>Mycobacteriaceae</taxon>
        <taxon>Mycolicibacterium</taxon>
    </lineage>
</organism>
<evidence type="ECO:0000313" key="2">
    <source>
        <dbReference type="EMBL" id="BDY33189.1"/>
    </source>
</evidence>
<feature type="region of interest" description="Disordered" evidence="1">
    <location>
        <begin position="84"/>
        <end position="120"/>
    </location>
</feature>